<feature type="compositionally biased region" description="Basic and acidic residues" evidence="1">
    <location>
        <begin position="205"/>
        <end position="218"/>
    </location>
</feature>
<accession>A0A453P8K4</accession>
<evidence type="ECO:0000313" key="2">
    <source>
        <dbReference type="EnsemblPlants" id="AET6Gv20647500.3"/>
    </source>
</evidence>
<dbReference type="EnsemblPlants" id="AET6Gv20647500.3">
    <property type="protein sequence ID" value="AET6Gv20647500.3"/>
    <property type="gene ID" value="AET6Gv20647500"/>
</dbReference>
<evidence type="ECO:0000313" key="3">
    <source>
        <dbReference type="Proteomes" id="UP000015105"/>
    </source>
</evidence>
<reference evidence="3" key="2">
    <citation type="journal article" date="2017" name="Nat. Plants">
        <title>The Aegilops tauschii genome reveals multiple impacts of transposons.</title>
        <authorList>
            <person name="Zhao G."/>
            <person name="Zou C."/>
            <person name="Li K."/>
            <person name="Wang K."/>
            <person name="Li T."/>
            <person name="Gao L."/>
            <person name="Zhang X."/>
            <person name="Wang H."/>
            <person name="Yang Z."/>
            <person name="Liu X."/>
            <person name="Jiang W."/>
            <person name="Mao L."/>
            <person name="Kong X."/>
            <person name="Jiao Y."/>
            <person name="Jia J."/>
        </authorList>
    </citation>
    <scope>NUCLEOTIDE SEQUENCE [LARGE SCALE GENOMIC DNA]</scope>
    <source>
        <strain evidence="3">cv. AL8/78</strain>
    </source>
</reference>
<reference evidence="3" key="1">
    <citation type="journal article" date="2014" name="Science">
        <title>Ancient hybridizations among the ancestral genomes of bread wheat.</title>
        <authorList>
            <consortium name="International Wheat Genome Sequencing Consortium,"/>
            <person name="Marcussen T."/>
            <person name="Sandve S.R."/>
            <person name="Heier L."/>
            <person name="Spannagl M."/>
            <person name="Pfeifer M."/>
            <person name="Jakobsen K.S."/>
            <person name="Wulff B.B."/>
            <person name="Steuernagel B."/>
            <person name="Mayer K.F."/>
            <person name="Olsen O.A."/>
        </authorList>
    </citation>
    <scope>NUCLEOTIDE SEQUENCE [LARGE SCALE GENOMIC DNA]</scope>
    <source>
        <strain evidence="3">cv. AL8/78</strain>
    </source>
</reference>
<name>A0A453P8K4_AEGTS</name>
<reference evidence="2" key="5">
    <citation type="journal article" date="2021" name="G3 (Bethesda)">
        <title>Aegilops tauschii genome assembly Aet v5.0 features greater sequence contiguity and improved annotation.</title>
        <authorList>
            <person name="Wang L."/>
            <person name="Zhu T."/>
            <person name="Rodriguez J.C."/>
            <person name="Deal K.R."/>
            <person name="Dubcovsky J."/>
            <person name="McGuire P.E."/>
            <person name="Lux T."/>
            <person name="Spannagl M."/>
            <person name="Mayer K.F.X."/>
            <person name="Baldrich P."/>
            <person name="Meyers B.C."/>
            <person name="Huo N."/>
            <person name="Gu Y.Q."/>
            <person name="Zhou H."/>
            <person name="Devos K.M."/>
            <person name="Bennetzen J.L."/>
            <person name="Unver T."/>
            <person name="Budak H."/>
            <person name="Gulick P.J."/>
            <person name="Galiba G."/>
            <person name="Kalapos B."/>
            <person name="Nelson D.R."/>
            <person name="Li P."/>
            <person name="You F.M."/>
            <person name="Luo M.C."/>
            <person name="Dvorak J."/>
        </authorList>
    </citation>
    <scope>NUCLEOTIDE SEQUENCE [LARGE SCALE GENOMIC DNA]</scope>
    <source>
        <strain evidence="2">cv. AL8/78</strain>
    </source>
</reference>
<reference evidence="2" key="4">
    <citation type="submission" date="2019-03" db="UniProtKB">
        <authorList>
            <consortium name="EnsemblPlants"/>
        </authorList>
    </citation>
    <scope>IDENTIFICATION</scope>
</reference>
<dbReference type="Gramene" id="AET6Gv20647500.3">
    <property type="protein sequence ID" value="AET6Gv20647500.3"/>
    <property type="gene ID" value="AET6Gv20647500"/>
</dbReference>
<proteinExistence type="predicted"/>
<reference evidence="2" key="3">
    <citation type="journal article" date="2017" name="Nature">
        <title>Genome sequence of the progenitor of the wheat D genome Aegilops tauschii.</title>
        <authorList>
            <person name="Luo M.C."/>
            <person name="Gu Y.Q."/>
            <person name="Puiu D."/>
            <person name="Wang H."/>
            <person name="Twardziok S.O."/>
            <person name="Deal K.R."/>
            <person name="Huo N."/>
            <person name="Zhu T."/>
            <person name="Wang L."/>
            <person name="Wang Y."/>
            <person name="McGuire P.E."/>
            <person name="Liu S."/>
            <person name="Long H."/>
            <person name="Ramasamy R.K."/>
            <person name="Rodriguez J.C."/>
            <person name="Van S.L."/>
            <person name="Yuan L."/>
            <person name="Wang Z."/>
            <person name="Xia Z."/>
            <person name="Xiao L."/>
            <person name="Anderson O.D."/>
            <person name="Ouyang S."/>
            <person name="Liang Y."/>
            <person name="Zimin A.V."/>
            <person name="Pertea G."/>
            <person name="Qi P."/>
            <person name="Bennetzen J.L."/>
            <person name="Dai X."/>
            <person name="Dawson M.W."/>
            <person name="Muller H.G."/>
            <person name="Kugler K."/>
            <person name="Rivarola-Duarte L."/>
            <person name="Spannagl M."/>
            <person name="Mayer K.F.X."/>
            <person name="Lu F.H."/>
            <person name="Bevan M.W."/>
            <person name="Leroy P."/>
            <person name="Li P."/>
            <person name="You F.M."/>
            <person name="Sun Q."/>
            <person name="Liu Z."/>
            <person name="Lyons E."/>
            <person name="Wicker T."/>
            <person name="Salzberg S.L."/>
            <person name="Devos K.M."/>
            <person name="Dvorak J."/>
        </authorList>
    </citation>
    <scope>NUCLEOTIDE SEQUENCE [LARGE SCALE GENOMIC DNA]</scope>
    <source>
        <strain evidence="2">cv. AL8/78</strain>
    </source>
</reference>
<dbReference type="Proteomes" id="UP000015105">
    <property type="component" value="Chromosome 6D"/>
</dbReference>
<evidence type="ECO:0000256" key="1">
    <source>
        <dbReference type="SAM" id="MobiDB-lite"/>
    </source>
</evidence>
<feature type="region of interest" description="Disordered" evidence="1">
    <location>
        <begin position="179"/>
        <end position="245"/>
    </location>
</feature>
<dbReference type="AlphaFoldDB" id="A0A453P8K4"/>
<feature type="region of interest" description="Disordered" evidence="1">
    <location>
        <begin position="262"/>
        <end position="291"/>
    </location>
</feature>
<protein>
    <submittedName>
        <fullName evidence="2">Uncharacterized protein</fullName>
    </submittedName>
</protein>
<keyword evidence="3" id="KW-1185">Reference proteome</keyword>
<sequence>RVQPQQVSKNSFFIFSEETRKNLITARAHSAVHPTICLPAAYKWRRGVHFLAHTKATPLLQSLPPCTLVIVGEKERHGLFRGQDPSVLRRVHGPSLPPPSLRVRRDPPQALRLVQRRRHLVRRPQRRRERRWCMRVPGRRRPGALLLHDRRRQPVHLPGRQGLRLLLPGEMHRPRLLLVQPGDRRAHRPVPSWRGVPGRARPLRPQRDGVRRHGEARPGRPAPRRRTSPNPVHTGPVQLAGDGHSLQGGRRLQLLLPRHAHRVRGRRRRPVVGGAHAERRQRRGLDQDGPVVGRGVEVQLRGHAAGALLGPPHLQLRQAPRGEQRHPRRLEARQHLPLRRQLLKS</sequence>
<organism evidence="2 3">
    <name type="scientific">Aegilops tauschii subsp. strangulata</name>
    <name type="common">Goatgrass</name>
    <dbReference type="NCBI Taxonomy" id="200361"/>
    <lineage>
        <taxon>Eukaryota</taxon>
        <taxon>Viridiplantae</taxon>
        <taxon>Streptophyta</taxon>
        <taxon>Embryophyta</taxon>
        <taxon>Tracheophyta</taxon>
        <taxon>Spermatophyta</taxon>
        <taxon>Magnoliopsida</taxon>
        <taxon>Liliopsida</taxon>
        <taxon>Poales</taxon>
        <taxon>Poaceae</taxon>
        <taxon>BOP clade</taxon>
        <taxon>Pooideae</taxon>
        <taxon>Triticodae</taxon>
        <taxon>Triticeae</taxon>
        <taxon>Triticinae</taxon>
        <taxon>Aegilops</taxon>
    </lineage>
</organism>